<evidence type="ECO:0000256" key="5">
    <source>
        <dbReference type="ARBA" id="ARBA00019422"/>
    </source>
</evidence>
<evidence type="ECO:0000256" key="1">
    <source>
        <dbReference type="ARBA" id="ARBA00000900"/>
    </source>
</evidence>
<dbReference type="PANTHER" id="PTHR20973">
    <property type="entry name" value="NON-SMC ELEMENT 1-RELATED"/>
    <property type="match status" value="1"/>
</dbReference>
<dbReference type="CDD" id="cd16493">
    <property type="entry name" value="RING-CH-C4HC3_NSE1"/>
    <property type="match status" value="1"/>
</dbReference>
<dbReference type="GO" id="GO:0008270">
    <property type="term" value="F:zinc ion binding"/>
    <property type="evidence" value="ECO:0007669"/>
    <property type="project" value="UniProtKB-KW"/>
</dbReference>
<dbReference type="InterPro" id="IPR013083">
    <property type="entry name" value="Znf_RING/FYVE/PHD"/>
</dbReference>
<dbReference type="PANTHER" id="PTHR20973:SF0">
    <property type="entry name" value="NON-STRUCTURAL MAINTENANCE OF CHROMOSOMES ELEMENT 1 HOMOLOG"/>
    <property type="match status" value="1"/>
</dbReference>
<evidence type="ECO:0000256" key="9">
    <source>
        <dbReference type="ARBA" id="ARBA00022771"/>
    </source>
</evidence>
<gene>
    <name evidence="18" type="ORF">OIDMADRAFT_99844</name>
</gene>
<evidence type="ECO:0000259" key="17">
    <source>
        <dbReference type="Pfam" id="PF08746"/>
    </source>
</evidence>
<feature type="region of interest" description="Disordered" evidence="16">
    <location>
        <begin position="150"/>
        <end position="169"/>
    </location>
</feature>
<reference evidence="19" key="2">
    <citation type="submission" date="2015-01" db="EMBL/GenBank/DDBJ databases">
        <title>Evolutionary Origins and Diversification of the Mycorrhizal Mutualists.</title>
        <authorList>
            <consortium name="DOE Joint Genome Institute"/>
            <consortium name="Mycorrhizal Genomics Consortium"/>
            <person name="Kohler A."/>
            <person name="Kuo A."/>
            <person name="Nagy L.G."/>
            <person name="Floudas D."/>
            <person name="Copeland A."/>
            <person name="Barry K.W."/>
            <person name="Cichocki N."/>
            <person name="Veneault-Fourrey C."/>
            <person name="LaButti K."/>
            <person name="Lindquist E.A."/>
            <person name="Lipzen A."/>
            <person name="Lundell T."/>
            <person name="Morin E."/>
            <person name="Murat C."/>
            <person name="Riley R."/>
            <person name="Ohm R."/>
            <person name="Sun H."/>
            <person name="Tunlid A."/>
            <person name="Henrissat B."/>
            <person name="Grigoriev I.V."/>
            <person name="Hibbett D.S."/>
            <person name="Martin F."/>
        </authorList>
    </citation>
    <scope>NUCLEOTIDE SEQUENCE [LARGE SCALE GENOMIC DNA]</scope>
    <source>
        <strain evidence="19">Zn</strain>
    </source>
</reference>
<dbReference type="EMBL" id="KN832870">
    <property type="protein sequence ID" value="KIN07835.1"/>
    <property type="molecule type" value="Genomic_DNA"/>
</dbReference>
<reference evidence="18 19" key="1">
    <citation type="submission" date="2014-04" db="EMBL/GenBank/DDBJ databases">
        <authorList>
            <consortium name="DOE Joint Genome Institute"/>
            <person name="Kuo A."/>
            <person name="Martino E."/>
            <person name="Perotto S."/>
            <person name="Kohler A."/>
            <person name="Nagy L.G."/>
            <person name="Floudas D."/>
            <person name="Copeland A."/>
            <person name="Barry K.W."/>
            <person name="Cichocki N."/>
            <person name="Veneault-Fourrey C."/>
            <person name="LaButti K."/>
            <person name="Lindquist E.A."/>
            <person name="Lipzen A."/>
            <person name="Lundell T."/>
            <person name="Morin E."/>
            <person name="Murat C."/>
            <person name="Sun H."/>
            <person name="Tunlid A."/>
            <person name="Henrissat B."/>
            <person name="Grigoriev I.V."/>
            <person name="Hibbett D.S."/>
            <person name="Martin F."/>
            <person name="Nordberg H.P."/>
            <person name="Cantor M.N."/>
            <person name="Hua S.X."/>
        </authorList>
    </citation>
    <scope>NUCLEOTIDE SEQUENCE [LARGE SCALE GENOMIC DNA]</scope>
    <source>
        <strain evidence="18 19">Zn</strain>
    </source>
</reference>
<dbReference type="Pfam" id="PF08746">
    <property type="entry name" value="zf-RING-like"/>
    <property type="match status" value="1"/>
</dbReference>
<evidence type="ECO:0000256" key="7">
    <source>
        <dbReference type="ARBA" id="ARBA00022723"/>
    </source>
</evidence>
<dbReference type="HOGENOM" id="CLU_045153_0_0_1"/>
<dbReference type="InterPro" id="IPR036388">
    <property type="entry name" value="WH-like_DNA-bd_sf"/>
</dbReference>
<keyword evidence="9 15" id="KW-0863">Zinc-finger</keyword>
<evidence type="ECO:0000256" key="11">
    <source>
        <dbReference type="ARBA" id="ARBA00022833"/>
    </source>
</evidence>
<dbReference type="InParanoid" id="A0A0C3HY78"/>
<dbReference type="OrthoDB" id="185455at2759"/>
<evidence type="ECO:0000256" key="2">
    <source>
        <dbReference type="ARBA" id="ARBA00004123"/>
    </source>
</evidence>
<comment type="subunit">
    <text evidence="15">Component of the Smc5-Smc6 complex.</text>
</comment>
<comment type="similarity">
    <text evidence="3 15">Belongs to the NSE1 family.</text>
</comment>
<keyword evidence="12 15" id="KW-0233">DNA recombination</keyword>
<dbReference type="GO" id="GO:0061630">
    <property type="term" value="F:ubiquitin protein ligase activity"/>
    <property type="evidence" value="ECO:0007669"/>
    <property type="project" value="UniProtKB-EC"/>
</dbReference>
<keyword evidence="8 15" id="KW-0227">DNA damage</keyword>
<evidence type="ECO:0000256" key="10">
    <source>
        <dbReference type="ARBA" id="ARBA00022786"/>
    </source>
</evidence>
<keyword evidence="19" id="KW-1185">Reference proteome</keyword>
<evidence type="ECO:0000313" key="18">
    <source>
        <dbReference type="EMBL" id="KIN07835.1"/>
    </source>
</evidence>
<dbReference type="Gene3D" id="1.10.10.10">
    <property type="entry name" value="Winged helix-like DNA-binding domain superfamily/Winged helix DNA-binding domain"/>
    <property type="match status" value="1"/>
</dbReference>
<dbReference type="GO" id="GO:0000724">
    <property type="term" value="P:double-strand break repair via homologous recombination"/>
    <property type="evidence" value="ECO:0007669"/>
    <property type="project" value="TreeGrafter"/>
</dbReference>
<protein>
    <recommendedName>
        <fullName evidence="5 15">Non-structural maintenance of chromosomes element 1 homolog</fullName>
        <ecNumber evidence="4 15">2.3.2.27</ecNumber>
    </recommendedName>
</protein>
<comment type="function">
    <text evidence="15">Acts in a DNA repair pathway for removal of UV-induced DNA damage that is distinct from classical nucleotide excision repair and in repair of ionizing radiation damage. Functions in homologous recombination repair of DNA double strand breaks and in recovery of stalled replication forks.</text>
</comment>
<dbReference type="Proteomes" id="UP000054321">
    <property type="component" value="Unassembled WGS sequence"/>
</dbReference>
<proteinExistence type="inferred from homology"/>
<keyword evidence="7 15" id="KW-0479">Metal-binding</keyword>
<keyword evidence="6 15" id="KW-0808">Transferase</keyword>
<evidence type="ECO:0000256" key="15">
    <source>
        <dbReference type="RuleBase" id="RU368018"/>
    </source>
</evidence>
<dbReference type="STRING" id="913774.A0A0C3HY78"/>
<dbReference type="InterPro" id="IPR014857">
    <property type="entry name" value="Nse1_RING_C4HC3-type"/>
</dbReference>
<keyword evidence="13 15" id="KW-0234">DNA repair</keyword>
<sequence length="328" mass="36885">MEDDAADPSLGHYNDGNRAFLQALLARGTMTFEEGQKILAAIFTVQDGRPNTAEEVTIDDFNSYISAAADALSSFDYEIRSTQHQVTKQRSWAIVNSISDAPTQLAGSRGPEEVAYLRRLLDAMFETYNTRRHEVQAITSLQALEKKVLKGTGGATPRPESAAVDRGLTQEQAERTMEGLVNEGWFERSKEGWFTLSPRALMELRGWLVETYNDSDEPEEWQRIKFCEACKEIVTVGQRCQNMECGVRLHDICQTAFWASRPSKRCPSCETPWDGKAFVGQRTITTTEGYLKGKRRSSGVGRRMIEEDEEVDVVAENTLGNEMDEEDD</sequence>
<dbReference type="InterPro" id="IPR011513">
    <property type="entry name" value="Nse1"/>
</dbReference>
<keyword evidence="11 15" id="KW-0862">Zinc</keyword>
<evidence type="ECO:0000256" key="13">
    <source>
        <dbReference type="ARBA" id="ARBA00023204"/>
    </source>
</evidence>
<dbReference type="Gene3D" id="3.90.1150.220">
    <property type="match status" value="1"/>
</dbReference>
<evidence type="ECO:0000256" key="3">
    <source>
        <dbReference type="ARBA" id="ARBA00010258"/>
    </source>
</evidence>
<dbReference type="AlphaFoldDB" id="A0A0C3HY78"/>
<keyword evidence="10 15" id="KW-0833">Ubl conjugation pathway</keyword>
<evidence type="ECO:0000256" key="14">
    <source>
        <dbReference type="ARBA" id="ARBA00023242"/>
    </source>
</evidence>
<comment type="catalytic activity">
    <reaction evidence="1 15">
        <text>S-ubiquitinyl-[E2 ubiquitin-conjugating enzyme]-L-cysteine + [acceptor protein]-L-lysine = [E2 ubiquitin-conjugating enzyme]-L-cysteine + N(6)-ubiquitinyl-[acceptor protein]-L-lysine.</text>
        <dbReference type="EC" id="2.3.2.27"/>
    </reaction>
</comment>
<feature type="domain" description="Non-structural maintenance of chromosomes element 1 RING C4HC3-type" evidence="17">
    <location>
        <begin position="227"/>
        <end position="269"/>
    </location>
</feature>
<evidence type="ECO:0000256" key="8">
    <source>
        <dbReference type="ARBA" id="ARBA00022763"/>
    </source>
</evidence>
<accession>A0A0C3HY78</accession>
<comment type="subcellular location">
    <subcellularLocation>
        <location evidence="2 15">Nucleus</location>
    </subcellularLocation>
</comment>
<evidence type="ECO:0000256" key="4">
    <source>
        <dbReference type="ARBA" id="ARBA00012483"/>
    </source>
</evidence>
<organism evidence="18 19">
    <name type="scientific">Oidiodendron maius (strain Zn)</name>
    <dbReference type="NCBI Taxonomy" id="913774"/>
    <lineage>
        <taxon>Eukaryota</taxon>
        <taxon>Fungi</taxon>
        <taxon>Dikarya</taxon>
        <taxon>Ascomycota</taxon>
        <taxon>Pezizomycotina</taxon>
        <taxon>Leotiomycetes</taxon>
        <taxon>Leotiomycetes incertae sedis</taxon>
        <taxon>Myxotrichaceae</taxon>
        <taxon>Oidiodendron</taxon>
    </lineage>
</organism>
<evidence type="ECO:0000313" key="19">
    <source>
        <dbReference type="Proteomes" id="UP000054321"/>
    </source>
</evidence>
<evidence type="ECO:0000256" key="12">
    <source>
        <dbReference type="ARBA" id="ARBA00023172"/>
    </source>
</evidence>
<dbReference type="GO" id="GO:0005634">
    <property type="term" value="C:nucleus"/>
    <property type="evidence" value="ECO:0007669"/>
    <property type="project" value="UniProtKB-SubCell"/>
</dbReference>
<evidence type="ECO:0000256" key="16">
    <source>
        <dbReference type="SAM" id="MobiDB-lite"/>
    </source>
</evidence>
<dbReference type="Gene3D" id="3.30.40.10">
    <property type="entry name" value="Zinc/RING finger domain, C3HC4 (zinc finger)"/>
    <property type="match status" value="1"/>
</dbReference>
<dbReference type="GO" id="GO:0030915">
    <property type="term" value="C:Smc5-Smc6 complex"/>
    <property type="evidence" value="ECO:0007669"/>
    <property type="project" value="UniProtKB-UniRule"/>
</dbReference>
<dbReference type="EC" id="2.3.2.27" evidence="4 15"/>
<name>A0A0C3HY78_OIDMZ</name>
<dbReference type="Pfam" id="PF07574">
    <property type="entry name" value="SMC_Nse1"/>
    <property type="match status" value="1"/>
</dbReference>
<keyword evidence="14 15" id="KW-0539">Nucleus</keyword>
<evidence type="ECO:0000256" key="6">
    <source>
        <dbReference type="ARBA" id="ARBA00022679"/>
    </source>
</evidence>